<name>A0A8H4QKJ7_9AGAR</name>
<keyword evidence="2" id="KW-1185">Reference proteome</keyword>
<dbReference type="AlphaFoldDB" id="A0A8H4QKJ7"/>
<evidence type="ECO:0000313" key="1">
    <source>
        <dbReference type="EMBL" id="KAF4612754.1"/>
    </source>
</evidence>
<evidence type="ECO:0008006" key="3">
    <source>
        <dbReference type="Google" id="ProtNLM"/>
    </source>
</evidence>
<sequence>MKDANDPAITLLASCGMQHLPNELIYHIFLKNTERDARYHHLHNRLDTARHSSQVCQLWRSLLLASPAIWGRLLDVGYFYGATDAWRQEVLFRSGDALLWVTGRIIPSSLPFLQSIVEEKWDKVQLVDLEGYVQVPKETWSFMSKESPSLEWFSVRYYAAHGRKIRILPALFNDVAPRLTAFHALKCFDFNMSKSLLSNIRIFTFCARHTVPTIFSLLKLMPQLTHLRIEGVDDIPVPLKETDLVRIELPLLESLQIYGRQCRTILAFLEHITPSSRCRLLLSPIRGLYSYNPSEPNAGLRPLSAYDAILNWFEAYTDKHPPKYIMLATDSMISLNIADSNSHPYSSIVEDAQLGVEVTLDTFGRSFLQKLAPSFSAVERLCLRGAHFVALDLYPLYKAFPSVTELVIHCAGSDFEAKALHTRDGDDESPLFPLLHTVIAKCSYGSNLPGVADFLEYRVRIGLPVSMLDISAISHPVWKDERLRLCRIEGLGILWPTGR</sequence>
<comment type="caution">
    <text evidence="1">The sequence shown here is derived from an EMBL/GenBank/DDBJ whole genome shotgun (WGS) entry which is preliminary data.</text>
</comment>
<accession>A0A8H4QKJ7</accession>
<reference evidence="1 2" key="1">
    <citation type="submission" date="2019-12" db="EMBL/GenBank/DDBJ databases">
        <authorList>
            <person name="Floudas D."/>
            <person name="Bentzer J."/>
            <person name="Ahren D."/>
            <person name="Johansson T."/>
            <person name="Persson P."/>
            <person name="Tunlid A."/>
        </authorList>
    </citation>
    <scope>NUCLEOTIDE SEQUENCE [LARGE SCALE GENOMIC DNA]</scope>
    <source>
        <strain evidence="1 2">CBS 102.39</strain>
    </source>
</reference>
<dbReference type="Proteomes" id="UP000521872">
    <property type="component" value="Unassembled WGS sequence"/>
</dbReference>
<proteinExistence type="predicted"/>
<organism evidence="1 2">
    <name type="scientific">Agrocybe pediades</name>
    <dbReference type="NCBI Taxonomy" id="84607"/>
    <lineage>
        <taxon>Eukaryota</taxon>
        <taxon>Fungi</taxon>
        <taxon>Dikarya</taxon>
        <taxon>Basidiomycota</taxon>
        <taxon>Agaricomycotina</taxon>
        <taxon>Agaricomycetes</taxon>
        <taxon>Agaricomycetidae</taxon>
        <taxon>Agaricales</taxon>
        <taxon>Agaricineae</taxon>
        <taxon>Strophariaceae</taxon>
        <taxon>Agrocybe</taxon>
    </lineage>
</organism>
<evidence type="ECO:0000313" key="2">
    <source>
        <dbReference type="Proteomes" id="UP000521872"/>
    </source>
</evidence>
<dbReference type="EMBL" id="JAACJL010000047">
    <property type="protein sequence ID" value="KAF4612754.1"/>
    <property type="molecule type" value="Genomic_DNA"/>
</dbReference>
<protein>
    <recommendedName>
        <fullName evidence="3">F-box domain-containing protein</fullName>
    </recommendedName>
</protein>
<gene>
    <name evidence="1" type="ORF">D9613_011856</name>
</gene>